<dbReference type="RefSeq" id="WP_006331036.1">
    <property type="nucleotide sequence ID" value="NZ_BAHC01000050.1"/>
</dbReference>
<dbReference type="Proteomes" id="UP000008363">
    <property type="component" value="Unassembled WGS sequence"/>
</dbReference>
<accession>K6WA92</accession>
<evidence type="ECO:0000313" key="2">
    <source>
        <dbReference type="Proteomes" id="UP000008363"/>
    </source>
</evidence>
<comment type="caution">
    <text evidence="1">The sequence shown here is derived from an EMBL/GenBank/DDBJ whole genome shotgun (WGS) entry which is preliminary data.</text>
</comment>
<dbReference type="EMBL" id="BAHC01000050">
    <property type="protein sequence ID" value="GAB89122.1"/>
    <property type="molecule type" value="Genomic_DNA"/>
</dbReference>
<gene>
    <name evidence="1" type="ORF">GORHZ_050_00390</name>
</gene>
<dbReference type="AlphaFoldDB" id="K6WA92"/>
<protein>
    <recommendedName>
        <fullName evidence="3">START domain-containing protein</fullName>
    </recommendedName>
</protein>
<dbReference type="Gene3D" id="3.30.530.20">
    <property type="match status" value="1"/>
</dbReference>
<name>K6WA92_9ACTN</name>
<dbReference type="eggNOG" id="ENOG50335GM">
    <property type="taxonomic scope" value="Bacteria"/>
</dbReference>
<dbReference type="InterPro" id="IPR023393">
    <property type="entry name" value="START-like_dom_sf"/>
</dbReference>
<proteinExistence type="predicted"/>
<keyword evidence="2" id="KW-1185">Reference proteome</keyword>
<sequence length="239" mass="27097">MKTTAKQHRSFRRLVVVAGAIAAYATLVRPRILRWGAFEEEVAADYPGRDIVPGGRRISTMATTLDAPPEQVWPWLVQMGLGRGGWYSWDHLDNWGHVSAEEIHPEWQQLEVGSRLSTSTDGSTAFVVAAIEPKRFLALRASLDLRAGREFDPDDVPRPRYFTDSTWCFQLTPFPGGKTRLVVSGYATYGPRWLARIFEPVVFEPAHWIMQRRQFRNLRRLTAHAPARPSVAEATKTVL</sequence>
<reference evidence="1 2" key="1">
    <citation type="submission" date="2012-08" db="EMBL/GenBank/DDBJ databases">
        <title>Whole genome shotgun sequence of Gordonia rhizosphera NBRC 16068.</title>
        <authorList>
            <person name="Takarada H."/>
            <person name="Isaki S."/>
            <person name="Hosoyama A."/>
            <person name="Tsuchikane K."/>
            <person name="Katsumata H."/>
            <person name="Baba S."/>
            <person name="Ohji S."/>
            <person name="Yamazaki S."/>
            <person name="Fujita N."/>
        </authorList>
    </citation>
    <scope>NUCLEOTIDE SEQUENCE [LARGE SCALE GENOMIC DNA]</scope>
    <source>
        <strain evidence="1 2">NBRC 16068</strain>
    </source>
</reference>
<dbReference type="SUPFAM" id="SSF55961">
    <property type="entry name" value="Bet v1-like"/>
    <property type="match status" value="1"/>
</dbReference>
<evidence type="ECO:0000313" key="1">
    <source>
        <dbReference type="EMBL" id="GAB89122.1"/>
    </source>
</evidence>
<organism evidence="1 2">
    <name type="scientific">Gordonia rhizosphera NBRC 16068</name>
    <dbReference type="NCBI Taxonomy" id="1108045"/>
    <lineage>
        <taxon>Bacteria</taxon>
        <taxon>Bacillati</taxon>
        <taxon>Actinomycetota</taxon>
        <taxon>Actinomycetes</taxon>
        <taxon>Mycobacteriales</taxon>
        <taxon>Gordoniaceae</taxon>
        <taxon>Gordonia</taxon>
    </lineage>
</organism>
<evidence type="ECO:0008006" key="3">
    <source>
        <dbReference type="Google" id="ProtNLM"/>
    </source>
</evidence>
<dbReference type="STRING" id="1108045.GORHZ_050_00390"/>